<organism evidence="2 3">
    <name type="scientific">Floridaenema evergladense BLCC-F167</name>
    <dbReference type="NCBI Taxonomy" id="3153639"/>
    <lineage>
        <taxon>Bacteria</taxon>
        <taxon>Bacillati</taxon>
        <taxon>Cyanobacteriota</taxon>
        <taxon>Cyanophyceae</taxon>
        <taxon>Oscillatoriophycideae</taxon>
        <taxon>Aerosakkonematales</taxon>
        <taxon>Aerosakkonemataceae</taxon>
        <taxon>Floridanema</taxon>
        <taxon>Floridanema evergladense</taxon>
    </lineage>
</organism>
<dbReference type="InterPro" id="IPR038717">
    <property type="entry name" value="Tc1-like_DDE_dom"/>
</dbReference>
<feature type="domain" description="Tc1-like transposase DDE" evidence="1">
    <location>
        <begin position="2"/>
        <end position="144"/>
    </location>
</feature>
<sequence length="180" mass="21481">MVYIIDECHLLWDDICGYLWNFIKEPVKIPLLNPKERQTYYGALDLLTKEFILDPYPQGNGENTVNFVTQLQQRNPGAKILLIWDGASYHRGEEMKKFLTQQNQEMTPEEWNVTCHRFAPYAPQENPVEAIWLQLKNLLRRFYRFGKSFAIVKRLFQLFVDFKLFNVPNFKNYDAFSQFI</sequence>
<reference evidence="2 3" key="1">
    <citation type="submission" date="2024-09" db="EMBL/GenBank/DDBJ databases">
        <title>Floridaenema gen nov. (Aerosakkonemataceae, Aerosakkonematales ord. nov., Cyanobacteria) from benthic tropical and subtropical fresh waters, with the description of four new species.</title>
        <authorList>
            <person name="Moretto J.A."/>
            <person name="Berthold D.E."/>
            <person name="Lefler F.W."/>
            <person name="Huang I.-S."/>
            <person name="Laughinghouse H. IV."/>
        </authorList>
    </citation>
    <scope>NUCLEOTIDE SEQUENCE [LARGE SCALE GENOMIC DNA]</scope>
    <source>
        <strain evidence="2 3">BLCC-F167</strain>
    </source>
</reference>
<evidence type="ECO:0000313" key="3">
    <source>
        <dbReference type="Proteomes" id="UP001576780"/>
    </source>
</evidence>
<dbReference type="InterPro" id="IPR012337">
    <property type="entry name" value="RNaseH-like_sf"/>
</dbReference>
<proteinExistence type="predicted"/>
<dbReference type="Proteomes" id="UP001576780">
    <property type="component" value="Unassembled WGS sequence"/>
</dbReference>
<gene>
    <name evidence="2" type="ORF">ACE1CA_14705</name>
</gene>
<dbReference type="SUPFAM" id="SSF53098">
    <property type="entry name" value="Ribonuclease H-like"/>
    <property type="match status" value="1"/>
</dbReference>
<dbReference type="EMBL" id="JBHFNT010000120">
    <property type="protein sequence ID" value="MFB2835778.1"/>
    <property type="molecule type" value="Genomic_DNA"/>
</dbReference>
<accession>A0ABV4WL08</accession>
<dbReference type="Pfam" id="PF13358">
    <property type="entry name" value="DDE_3"/>
    <property type="match status" value="1"/>
</dbReference>
<name>A0ABV4WL08_9CYAN</name>
<dbReference type="Gene3D" id="3.30.420.10">
    <property type="entry name" value="Ribonuclease H-like superfamily/Ribonuclease H"/>
    <property type="match status" value="1"/>
</dbReference>
<keyword evidence="3" id="KW-1185">Reference proteome</keyword>
<evidence type="ECO:0000259" key="1">
    <source>
        <dbReference type="Pfam" id="PF13358"/>
    </source>
</evidence>
<dbReference type="InterPro" id="IPR036397">
    <property type="entry name" value="RNaseH_sf"/>
</dbReference>
<evidence type="ECO:0000313" key="2">
    <source>
        <dbReference type="EMBL" id="MFB2835778.1"/>
    </source>
</evidence>
<protein>
    <submittedName>
        <fullName evidence="2">Transposase</fullName>
    </submittedName>
</protein>
<comment type="caution">
    <text evidence="2">The sequence shown here is derived from an EMBL/GenBank/DDBJ whole genome shotgun (WGS) entry which is preliminary data.</text>
</comment>